<dbReference type="Proteomes" id="UP001157156">
    <property type="component" value="Unassembled WGS sequence"/>
</dbReference>
<sequence>MFDDLPTLSHAEQQAAVEDIQKLMEQGISTAEAIRIVAQRIRSEKKAEKED</sequence>
<organism evidence="3 4">
    <name type="scientific">Vibrio algivorus</name>
    <dbReference type="NCBI Taxonomy" id="1667024"/>
    <lineage>
        <taxon>Bacteria</taxon>
        <taxon>Pseudomonadati</taxon>
        <taxon>Pseudomonadota</taxon>
        <taxon>Gammaproteobacteria</taxon>
        <taxon>Vibrionales</taxon>
        <taxon>Vibrionaceae</taxon>
        <taxon>Vibrio</taxon>
    </lineage>
</organism>
<evidence type="ECO:0000313" key="5">
    <source>
        <dbReference type="Proteomes" id="UP001157156"/>
    </source>
</evidence>
<dbReference type="EMBL" id="VMKJ01000016">
    <property type="protein sequence ID" value="TVO36488.1"/>
    <property type="molecule type" value="Genomic_DNA"/>
</dbReference>
<reference evidence="2" key="4">
    <citation type="submission" date="2023-01" db="EMBL/GenBank/DDBJ databases">
        <title>Draft genome sequence of Vibrio algivorus strain NBRC 111146.</title>
        <authorList>
            <person name="Sun Q."/>
            <person name="Mori K."/>
        </authorList>
    </citation>
    <scope>NUCLEOTIDE SEQUENCE</scope>
    <source>
        <strain evidence="2">NBRC 111146</strain>
    </source>
</reference>
<comment type="caution">
    <text evidence="3">The sequence shown here is derived from an EMBL/GenBank/DDBJ whole genome shotgun (WGS) entry which is preliminary data.</text>
</comment>
<reference evidence="2" key="1">
    <citation type="journal article" date="2014" name="Int. J. Syst. Evol. Microbiol.">
        <title>Complete genome of a new Firmicutes species belonging to the dominant human colonic microbiota ('Ruminococcus bicirculans') reveals two chromosomes and a selective capacity to utilize plant glucans.</title>
        <authorList>
            <consortium name="NISC Comparative Sequencing Program"/>
            <person name="Wegmann U."/>
            <person name="Louis P."/>
            <person name="Goesmann A."/>
            <person name="Henrissat B."/>
            <person name="Duncan S.H."/>
            <person name="Flint H.J."/>
        </authorList>
    </citation>
    <scope>NUCLEOTIDE SEQUENCE</scope>
    <source>
        <strain evidence="2">NBRC 111146</strain>
    </source>
</reference>
<proteinExistence type="inferred from homology"/>
<evidence type="ECO:0000313" key="3">
    <source>
        <dbReference type="EMBL" id="TVO36488.1"/>
    </source>
</evidence>
<dbReference type="EMBL" id="BSPV01000003">
    <property type="protein sequence ID" value="GLT14055.1"/>
    <property type="molecule type" value="Genomic_DNA"/>
</dbReference>
<dbReference type="OrthoDB" id="6522084at2"/>
<dbReference type="Proteomes" id="UP000319828">
    <property type="component" value="Unassembled WGS sequence"/>
</dbReference>
<keyword evidence="5" id="KW-1185">Reference proteome</keyword>
<evidence type="ECO:0000313" key="4">
    <source>
        <dbReference type="Proteomes" id="UP000319828"/>
    </source>
</evidence>
<dbReference type="NCBIfam" id="NF003476">
    <property type="entry name" value="PRK05114.1"/>
    <property type="match status" value="1"/>
</dbReference>
<dbReference type="AlphaFoldDB" id="A0A557P773"/>
<reference evidence="5" key="2">
    <citation type="journal article" date="2019" name="Int. J. Syst. Evol. Microbiol.">
        <title>The Global Catalogue of Microorganisms (GCM) 10K type strain sequencing project: providing services to taxonomists for standard genome sequencing and annotation.</title>
        <authorList>
            <consortium name="The Broad Institute Genomics Platform"/>
            <consortium name="The Broad Institute Genome Sequencing Center for Infectious Disease"/>
            <person name="Wu L."/>
            <person name="Ma J."/>
        </authorList>
    </citation>
    <scope>NUCLEOTIDE SEQUENCE [LARGE SCALE GENOMIC DNA]</scope>
    <source>
        <strain evidence="5">NBRC 111146</strain>
    </source>
</reference>
<evidence type="ECO:0000313" key="2">
    <source>
        <dbReference type="EMBL" id="GLT14055.1"/>
    </source>
</evidence>
<dbReference type="HAMAP" id="MF_00507">
    <property type="entry name" value="UPF0181"/>
    <property type="match status" value="1"/>
</dbReference>
<accession>A0A557P773</accession>
<protein>
    <recommendedName>
        <fullName evidence="1">UPF0181 protein FOF44_09075</fullName>
    </recommendedName>
</protein>
<gene>
    <name evidence="3" type="ORF">FOF44_09075</name>
    <name evidence="2" type="ORF">GCM10007931_10290</name>
</gene>
<comment type="similarity">
    <text evidence="1">Belongs to the UPF0181 family.</text>
</comment>
<dbReference type="Pfam" id="PF03701">
    <property type="entry name" value="UPF0181"/>
    <property type="match status" value="1"/>
</dbReference>
<name>A0A557P773_9VIBR</name>
<reference evidence="3 4" key="3">
    <citation type="submission" date="2019-07" db="EMBL/GenBank/DDBJ databases">
        <title>The draft genome sequence of Vibrio algivorus M1486.</title>
        <authorList>
            <person name="Meng X."/>
        </authorList>
    </citation>
    <scope>NUCLEOTIDE SEQUENCE [LARGE SCALE GENOMIC DNA]</scope>
    <source>
        <strain evidence="3 4">M1486</strain>
    </source>
</reference>
<evidence type="ECO:0000256" key="1">
    <source>
        <dbReference type="HAMAP-Rule" id="MF_00507"/>
    </source>
</evidence>
<dbReference type="InterPro" id="IPR005371">
    <property type="entry name" value="UPF0181"/>
</dbReference>
<dbReference type="RefSeq" id="WP_089124414.1">
    <property type="nucleotide sequence ID" value="NZ_BSPV01000003.1"/>
</dbReference>